<dbReference type="Proteomes" id="UP000243488">
    <property type="component" value="Chromosome"/>
</dbReference>
<protein>
    <submittedName>
        <fullName evidence="1">Uncharacterized protein</fullName>
    </submittedName>
</protein>
<organism evidence="1 2">
    <name type="scientific">Halopseudomonas phragmitis</name>
    <dbReference type="NCBI Taxonomy" id="1931241"/>
    <lineage>
        <taxon>Bacteria</taxon>
        <taxon>Pseudomonadati</taxon>
        <taxon>Pseudomonadota</taxon>
        <taxon>Gammaproteobacteria</taxon>
        <taxon>Pseudomonadales</taxon>
        <taxon>Pseudomonadaceae</taxon>
        <taxon>Halopseudomonas</taxon>
    </lineage>
</organism>
<dbReference type="AlphaFoldDB" id="A0A1V0B9M0"/>
<evidence type="ECO:0000313" key="1">
    <source>
        <dbReference type="EMBL" id="AQZ96625.1"/>
    </source>
</evidence>
<dbReference type="RefSeq" id="WP_080051533.1">
    <property type="nucleotide sequence ID" value="NZ_CP020100.1"/>
</dbReference>
<keyword evidence="2" id="KW-1185">Reference proteome</keyword>
<dbReference type="EMBL" id="CP020100">
    <property type="protein sequence ID" value="AQZ96625.1"/>
    <property type="molecule type" value="Genomic_DNA"/>
</dbReference>
<dbReference type="KEGG" id="ppha:BVH74_18525"/>
<accession>A0A1V0B9M0</accession>
<evidence type="ECO:0000313" key="2">
    <source>
        <dbReference type="Proteomes" id="UP000243488"/>
    </source>
</evidence>
<dbReference type="STRING" id="1931241.BVH74_18525"/>
<gene>
    <name evidence="1" type="ORF">BVH74_18525</name>
</gene>
<name>A0A1V0B9M0_9GAMM</name>
<proteinExistence type="predicted"/>
<reference evidence="1 2" key="1">
    <citation type="submission" date="2017-03" db="EMBL/GenBank/DDBJ databases">
        <title>Complete genome sequence of the novel DNRA strain Pseudomonas sp. S-6-2 isolated from Chinese polluted river sediment. Journal of Biotechnology.</title>
        <authorList>
            <person name="Li J."/>
            <person name="Xiang F."/>
            <person name="Wang L."/>
            <person name="Xi L."/>
            <person name="Liu J."/>
        </authorList>
    </citation>
    <scope>NUCLEOTIDE SEQUENCE [LARGE SCALE GENOMIC DNA]</scope>
    <source>
        <strain evidence="1 2">S-6-2</strain>
    </source>
</reference>
<sequence length="586" mass="64337">MLATEIGAGWSRARPVSARDAGMPWGTLQPAEVSPSLDWGKGHALDASMLAGWDGLAGLDVHLRARWTRALSVDRCAASPFDVVPVKDLFLTPGWDRSIQRRDLHIQIRYNPMPARADSSTAPRFQRSDEHGPRFDAELERDRSLYVPGSPLAFTFSGQRYTPSNAPVVFFDFRYAPAPRVIQPVDSGAVVNFRPARRLNLPMALLWGRARPLDPVPTGIEYPDYEGPITIIVPPPAEPDILETYMIANSVSLVVLPGRAPLAASSIRVERDIDSFAWTLQAQLVGRTSLNLVRPDAAGPKEVELAINGHTWSFIIERYTGTGKLADERYTVTGVSLTQLLAKPYAPARSQTNTAPVNAEQAAVFELEYTDFTVNWDTWVAGPPDWTMPPGAFSYSELTPMEVIAKLAETAGGVVRPALNARELTVLPRYREPVWQWSSAIMDKIIPAAMVTDWGSEWQPQPEWNSCYVSGTNHGIGIMVRRAGTAGDNPTPDVYDDWMTGEQAGRARGIAELCKGGNQEIVTLNLPLFPSTTAPGLVEPAMLCEVRDIDETWRGLCLATSIDAQGVGAARVTQTLRLERHHREGA</sequence>